<gene>
    <name evidence="2" type="ORF">WKI71_05020</name>
</gene>
<evidence type="ECO:0000313" key="2">
    <source>
        <dbReference type="EMBL" id="MEJ8668158.1"/>
    </source>
</evidence>
<evidence type="ECO:0000313" key="3">
    <source>
        <dbReference type="Proteomes" id="UP001376459"/>
    </source>
</evidence>
<reference evidence="2 3" key="1">
    <citation type="submission" date="2024-03" db="EMBL/GenBank/DDBJ databases">
        <title>Novel Streptomyces species of biotechnological and ecological value are a feature of Machair soil.</title>
        <authorList>
            <person name="Prole J.R."/>
            <person name="Goodfellow M."/>
            <person name="Allenby N."/>
            <person name="Ward A.C."/>
        </authorList>
    </citation>
    <scope>NUCLEOTIDE SEQUENCE [LARGE SCALE GENOMIC DNA]</scope>
    <source>
        <strain evidence="2 3">MS1.AVA.1</strain>
    </source>
</reference>
<keyword evidence="3" id="KW-1185">Reference proteome</keyword>
<feature type="transmembrane region" description="Helical" evidence="1">
    <location>
        <begin position="36"/>
        <end position="69"/>
    </location>
</feature>
<keyword evidence="1" id="KW-0812">Transmembrane</keyword>
<keyword evidence="1" id="KW-1133">Transmembrane helix</keyword>
<dbReference type="EMBL" id="JBBKAK010000001">
    <property type="protein sequence ID" value="MEJ8668158.1"/>
    <property type="molecule type" value="Genomic_DNA"/>
</dbReference>
<name>A0ABU8UH04_9ACTN</name>
<organism evidence="2 3">
    <name type="scientific">Streptomyces machairae</name>
    <dbReference type="NCBI Taxonomy" id="3134109"/>
    <lineage>
        <taxon>Bacteria</taxon>
        <taxon>Bacillati</taxon>
        <taxon>Actinomycetota</taxon>
        <taxon>Actinomycetes</taxon>
        <taxon>Kitasatosporales</taxon>
        <taxon>Streptomycetaceae</taxon>
        <taxon>Streptomyces</taxon>
    </lineage>
</organism>
<protein>
    <submittedName>
        <fullName evidence="2">Uncharacterized protein</fullName>
    </submittedName>
</protein>
<accession>A0ABU8UH04</accession>
<evidence type="ECO:0000256" key="1">
    <source>
        <dbReference type="SAM" id="Phobius"/>
    </source>
</evidence>
<comment type="caution">
    <text evidence="2">The sequence shown here is derived from an EMBL/GenBank/DDBJ whole genome shotgun (WGS) entry which is preliminary data.</text>
</comment>
<dbReference type="Proteomes" id="UP001376459">
    <property type="component" value="Unassembled WGS sequence"/>
</dbReference>
<keyword evidence="1" id="KW-0472">Membrane</keyword>
<proteinExistence type="predicted"/>
<sequence length="91" mass="9741">MTGLRACARRESLTDWRAAVRGAARDSVRDVGGSGLVLLAVATAALCAWMMVPLAFLAPGPLALAVTAVDVRREGRHRQTGARRAEREFIP</sequence>